<evidence type="ECO:0000313" key="3">
    <source>
        <dbReference type="Proteomes" id="UP000078512"/>
    </source>
</evidence>
<evidence type="ECO:0000313" key="2">
    <source>
        <dbReference type="EMBL" id="OAQ28613.1"/>
    </source>
</evidence>
<feature type="region of interest" description="Disordered" evidence="1">
    <location>
        <begin position="134"/>
        <end position="153"/>
    </location>
</feature>
<evidence type="ECO:0000256" key="1">
    <source>
        <dbReference type="SAM" id="MobiDB-lite"/>
    </source>
</evidence>
<reference evidence="2 3" key="1">
    <citation type="submission" date="2016-05" db="EMBL/GenBank/DDBJ databases">
        <title>Genome sequencing reveals origins of a unique bacterial endosymbiosis in the earliest lineages of terrestrial Fungi.</title>
        <authorList>
            <consortium name="DOE Joint Genome Institute"/>
            <person name="Uehling J."/>
            <person name="Gryganskyi A."/>
            <person name="Hameed K."/>
            <person name="Tschaplinski T."/>
            <person name="Misztal P."/>
            <person name="Wu S."/>
            <person name="Desiro A."/>
            <person name="Vande Pol N."/>
            <person name="Du Z.-Y."/>
            <person name="Zienkiewicz A."/>
            <person name="Zienkiewicz K."/>
            <person name="Morin E."/>
            <person name="Tisserant E."/>
            <person name="Splivallo R."/>
            <person name="Hainaut M."/>
            <person name="Henrissat B."/>
            <person name="Ohm R."/>
            <person name="Kuo A."/>
            <person name="Yan J."/>
            <person name="Lipzen A."/>
            <person name="Nolan M."/>
            <person name="Labutti K."/>
            <person name="Barry K."/>
            <person name="Goldstein A."/>
            <person name="Labbe J."/>
            <person name="Schadt C."/>
            <person name="Tuskan G."/>
            <person name="Grigoriev I."/>
            <person name="Martin F."/>
            <person name="Vilgalys R."/>
            <person name="Bonito G."/>
        </authorList>
    </citation>
    <scope>NUCLEOTIDE SEQUENCE [LARGE SCALE GENOMIC DNA]</scope>
    <source>
        <strain evidence="2 3">AG-77</strain>
    </source>
</reference>
<protein>
    <submittedName>
        <fullName evidence="2">Uncharacterized protein</fullName>
    </submittedName>
</protein>
<keyword evidence="3" id="KW-1185">Reference proteome</keyword>
<proteinExistence type="predicted"/>
<sequence length="359" mass="41049">MSLGFNPPSPHHKSSTMKGRFVYFIDTPSDSLAVLQVCREGYQMFHQLFVREVVVNYNWNYSKRVSSGPSHQRHRQQHWKACRLRGMCIETMGSVDNMDYTMWIRTRKDVGRYWWMLCKESRVVPKAKETTFKSADAPQGWQPTSTFGNQLRKRPQERLPDATALLGFHLLPEASYSLQGSGSFLLELLSACGPSVCEEQMSYSGTSITCSWSYPNSRSCDWSTCARTAPGRSTGSHDLSSPSMIAPSDSQLFMITLRPSTMVFSTWNSQTSFTTLELHDIESCATGPNCRLYQYLRESPHLLNIRAPRTAIMVEVLDVYAQVHIIHKDYLDEKDKGKERRIRERNRFGTTCNHGQTQV</sequence>
<dbReference type="AlphaFoldDB" id="A0A197JUG3"/>
<dbReference type="Proteomes" id="UP000078512">
    <property type="component" value="Unassembled WGS sequence"/>
</dbReference>
<organism evidence="2 3">
    <name type="scientific">Linnemannia elongata AG-77</name>
    <dbReference type="NCBI Taxonomy" id="1314771"/>
    <lineage>
        <taxon>Eukaryota</taxon>
        <taxon>Fungi</taxon>
        <taxon>Fungi incertae sedis</taxon>
        <taxon>Mucoromycota</taxon>
        <taxon>Mortierellomycotina</taxon>
        <taxon>Mortierellomycetes</taxon>
        <taxon>Mortierellales</taxon>
        <taxon>Mortierellaceae</taxon>
        <taxon>Linnemannia</taxon>
    </lineage>
</organism>
<name>A0A197JUG3_9FUNG</name>
<gene>
    <name evidence="2" type="ORF">K457DRAFT_33009</name>
</gene>
<dbReference type="EMBL" id="KV442047">
    <property type="protein sequence ID" value="OAQ28613.1"/>
    <property type="molecule type" value="Genomic_DNA"/>
</dbReference>
<accession>A0A197JUG3</accession>